<evidence type="ECO:0000313" key="2">
    <source>
        <dbReference type="Proteomes" id="UP000032142"/>
    </source>
</evidence>
<reference evidence="2" key="1">
    <citation type="submission" date="2014-09" db="EMBL/GenBank/DDBJ databases">
        <authorList>
            <person name="Mudge J."/>
            <person name="Ramaraj T."/>
            <person name="Lindquist I.E."/>
            <person name="Bharti A.K."/>
            <person name="Sundararajan A."/>
            <person name="Cameron C.T."/>
            <person name="Woodward J.E."/>
            <person name="May G.D."/>
            <person name="Brubaker C."/>
            <person name="Broadhvest J."/>
            <person name="Wilkins T.A."/>
        </authorList>
    </citation>
    <scope>NUCLEOTIDE SEQUENCE</scope>
    <source>
        <strain evidence="2">cv. AKA8401</strain>
    </source>
</reference>
<keyword evidence="2" id="KW-1185">Reference proteome</keyword>
<comment type="caution">
    <text evidence="1">The sequence shown here is derived from an EMBL/GenBank/DDBJ whole genome shotgun (WGS) entry which is preliminary data.</text>
</comment>
<accession>A0A0B0N7B4</accession>
<name>A0A0B0N7B4_GOSAR</name>
<protein>
    <submittedName>
        <fullName evidence="1">Uncharacterized protein</fullName>
    </submittedName>
</protein>
<evidence type="ECO:0000313" key="1">
    <source>
        <dbReference type="EMBL" id="KHG08577.1"/>
    </source>
</evidence>
<sequence length="51" mass="6007">MLLFQLSSYILISTIKQFMLNQFNTYNDNIVVLFAYNLPQVTKYGDYLPPI</sequence>
<proteinExistence type="predicted"/>
<gene>
    <name evidence="1" type="ORF">F383_35928</name>
</gene>
<dbReference type="Proteomes" id="UP000032142">
    <property type="component" value="Unassembled WGS sequence"/>
</dbReference>
<organism evidence="1 2">
    <name type="scientific">Gossypium arboreum</name>
    <name type="common">Tree cotton</name>
    <name type="synonym">Gossypium nanking</name>
    <dbReference type="NCBI Taxonomy" id="29729"/>
    <lineage>
        <taxon>Eukaryota</taxon>
        <taxon>Viridiplantae</taxon>
        <taxon>Streptophyta</taxon>
        <taxon>Embryophyta</taxon>
        <taxon>Tracheophyta</taxon>
        <taxon>Spermatophyta</taxon>
        <taxon>Magnoliopsida</taxon>
        <taxon>eudicotyledons</taxon>
        <taxon>Gunneridae</taxon>
        <taxon>Pentapetalae</taxon>
        <taxon>rosids</taxon>
        <taxon>malvids</taxon>
        <taxon>Malvales</taxon>
        <taxon>Malvaceae</taxon>
        <taxon>Malvoideae</taxon>
        <taxon>Gossypium</taxon>
    </lineage>
</organism>
<dbReference type="EMBL" id="JRRC01501419">
    <property type="protein sequence ID" value="KHG08577.1"/>
    <property type="molecule type" value="Genomic_DNA"/>
</dbReference>
<dbReference type="AlphaFoldDB" id="A0A0B0N7B4"/>